<protein>
    <submittedName>
        <fullName evidence="2">Sigma-70 region 4 domain-containing protein</fullName>
    </submittedName>
</protein>
<name>A0ABW3PWP9_9BACL</name>
<organism evidence="2 3">
    <name type="scientific">Paenibacillus provencensis</name>
    <dbReference type="NCBI Taxonomy" id="441151"/>
    <lineage>
        <taxon>Bacteria</taxon>
        <taxon>Bacillati</taxon>
        <taxon>Bacillota</taxon>
        <taxon>Bacilli</taxon>
        <taxon>Bacillales</taxon>
        <taxon>Paenibacillaceae</taxon>
        <taxon>Paenibacillus</taxon>
    </lineage>
</organism>
<dbReference type="Gene3D" id="1.10.10.10">
    <property type="entry name" value="Winged helix-like DNA-binding domain superfamily/Winged helix DNA-binding domain"/>
    <property type="match status" value="1"/>
</dbReference>
<accession>A0ABW3PWP9</accession>
<proteinExistence type="predicted"/>
<evidence type="ECO:0000313" key="3">
    <source>
        <dbReference type="Proteomes" id="UP001597169"/>
    </source>
</evidence>
<keyword evidence="3" id="KW-1185">Reference proteome</keyword>
<dbReference type="InterPro" id="IPR013324">
    <property type="entry name" value="RNA_pol_sigma_r3/r4-like"/>
</dbReference>
<comment type="caution">
    <text evidence="2">The sequence shown here is derived from an EMBL/GenBank/DDBJ whole genome shotgun (WGS) entry which is preliminary data.</text>
</comment>
<reference evidence="3" key="1">
    <citation type="journal article" date="2019" name="Int. J. Syst. Evol. Microbiol.">
        <title>The Global Catalogue of Microorganisms (GCM) 10K type strain sequencing project: providing services to taxonomists for standard genome sequencing and annotation.</title>
        <authorList>
            <consortium name="The Broad Institute Genomics Platform"/>
            <consortium name="The Broad Institute Genome Sequencing Center for Infectious Disease"/>
            <person name="Wu L."/>
            <person name="Ma J."/>
        </authorList>
    </citation>
    <scope>NUCLEOTIDE SEQUENCE [LARGE SCALE GENOMIC DNA]</scope>
    <source>
        <strain evidence="3">CCUG 53519</strain>
    </source>
</reference>
<keyword evidence="1" id="KW-0472">Membrane</keyword>
<feature type="transmembrane region" description="Helical" evidence="1">
    <location>
        <begin position="249"/>
        <end position="268"/>
    </location>
</feature>
<gene>
    <name evidence="2" type="ORF">ACFQ3J_19395</name>
</gene>
<evidence type="ECO:0000313" key="2">
    <source>
        <dbReference type="EMBL" id="MFD1130315.1"/>
    </source>
</evidence>
<keyword evidence="1" id="KW-1133">Transmembrane helix</keyword>
<dbReference type="InterPro" id="IPR036388">
    <property type="entry name" value="WH-like_DNA-bd_sf"/>
</dbReference>
<dbReference type="EMBL" id="JBHTKX010000003">
    <property type="protein sequence ID" value="MFD1130315.1"/>
    <property type="molecule type" value="Genomic_DNA"/>
</dbReference>
<evidence type="ECO:0000256" key="1">
    <source>
        <dbReference type="SAM" id="Phobius"/>
    </source>
</evidence>
<sequence>MHGFDEMNDRDLETTALSGNFDAYEHLTKRHAAHLFVTAYALSRNKNTAGVLVTTTVSITWHQVKAGKRREDLVTALFRNMVLYAKRLRLANGASVAVEAAFAVSKPDGTAASLKKVAYPAAASGEYVQMMRSNQTDLVETLISRMSFEQSVIFLLTYIAEQPIAEIAEYISRTEKTASNRLDEMLDAMAKEMGEGEAAAVSSYIRRHFSKEKEYLKSVELSNDADAAVQKGLLNAREGILPKCSNKKVWSWALGVSLGVVVLVIIVLNPFREKEIHASLNFSGTRVVPDESLIHRDPTSNEYLRSRVEDGDYKTLGYAMELNGGSRLIIDGAIDNGNETILWYTLEKDDAKITNSIVDGSILDRSTLLLLGYLQDQVVLESTEDHEKGIVIFNRTNSTVTTEGALLQFNIEVQGDEPHTVTLETDYPHEVEQPAKEITLDESFTIEGQIYYITGLEISSDYTRVKIKPDINNEKGIESLKDIQLDRVRENSSSGSRVAEISGTDLIFPSIYYEDDYEEIQLTLAEELFNLDTPLVIDINNPALVQYPAGMKPESFGITYAEQSNHRYHTIQFPVWEGVQYKISDLYTDAGGNVYTAVAKIAEADNLNMLIPDLNYVQPLTFYFSVHDQDNLNDIKDLSNYDPREGRISITLMKKPQN</sequence>
<keyword evidence="1" id="KW-0812">Transmembrane</keyword>
<dbReference type="Proteomes" id="UP001597169">
    <property type="component" value="Unassembled WGS sequence"/>
</dbReference>
<dbReference type="SUPFAM" id="SSF88659">
    <property type="entry name" value="Sigma3 and sigma4 domains of RNA polymerase sigma factors"/>
    <property type="match status" value="1"/>
</dbReference>
<dbReference type="RefSeq" id="WP_251583738.1">
    <property type="nucleotide sequence ID" value="NZ_JBHTKX010000003.1"/>
</dbReference>